<dbReference type="EC" id="2.6.1.-" evidence="4"/>
<dbReference type="InterPro" id="IPR015424">
    <property type="entry name" value="PyrdxlP-dep_Trfase"/>
</dbReference>
<dbReference type="InterPro" id="IPR050881">
    <property type="entry name" value="LL-DAP_aminotransferase"/>
</dbReference>
<protein>
    <recommendedName>
        <fullName evidence="4">Aminotransferase</fullName>
        <ecNumber evidence="4">2.6.1.-</ecNumber>
    </recommendedName>
</protein>
<dbReference type="InterPro" id="IPR004838">
    <property type="entry name" value="NHTrfase_class1_PyrdxlP-BS"/>
</dbReference>
<evidence type="ECO:0000256" key="3">
    <source>
        <dbReference type="ARBA" id="ARBA00022679"/>
    </source>
</evidence>
<comment type="caution">
    <text evidence="7">The sequence shown here is derived from an EMBL/GenBank/DDBJ whole genome shotgun (WGS) entry which is preliminary data.</text>
</comment>
<evidence type="ECO:0000313" key="8">
    <source>
        <dbReference type="Proteomes" id="UP001321506"/>
    </source>
</evidence>
<dbReference type="SUPFAM" id="SSF53383">
    <property type="entry name" value="PLP-dependent transferases"/>
    <property type="match status" value="1"/>
</dbReference>
<evidence type="ECO:0000256" key="2">
    <source>
        <dbReference type="ARBA" id="ARBA00022576"/>
    </source>
</evidence>
<evidence type="ECO:0000256" key="5">
    <source>
        <dbReference type="SAM" id="MobiDB-lite"/>
    </source>
</evidence>
<dbReference type="AlphaFoldDB" id="A0AAW6TCB5"/>
<dbReference type="EMBL" id="JASATX010000006">
    <property type="protein sequence ID" value="MDI2099655.1"/>
    <property type="molecule type" value="Genomic_DNA"/>
</dbReference>
<dbReference type="GO" id="GO:0030170">
    <property type="term" value="F:pyridoxal phosphate binding"/>
    <property type="evidence" value="ECO:0007669"/>
    <property type="project" value="InterPro"/>
</dbReference>
<feature type="region of interest" description="Disordered" evidence="5">
    <location>
        <begin position="198"/>
        <end position="220"/>
    </location>
</feature>
<keyword evidence="8" id="KW-1185">Reference proteome</keyword>
<dbReference type="CDD" id="cd00609">
    <property type="entry name" value="AAT_like"/>
    <property type="match status" value="1"/>
</dbReference>
<dbReference type="PANTHER" id="PTHR42832:SF3">
    <property type="entry name" value="L-GLUTAMINE--4-(METHYLSULFANYL)-2-OXOBUTANOATE AMINOTRANSFERASE"/>
    <property type="match status" value="1"/>
</dbReference>
<dbReference type="InterPro" id="IPR004839">
    <property type="entry name" value="Aminotransferase_I/II_large"/>
</dbReference>
<keyword evidence="3 4" id="KW-0808">Transferase</keyword>
<dbReference type="Proteomes" id="UP001321506">
    <property type="component" value="Unassembled WGS sequence"/>
</dbReference>
<dbReference type="GO" id="GO:0008483">
    <property type="term" value="F:transaminase activity"/>
    <property type="evidence" value="ECO:0007669"/>
    <property type="project" value="UniProtKB-KW"/>
</dbReference>
<dbReference type="Gene3D" id="3.90.1150.10">
    <property type="entry name" value="Aspartate Aminotransferase, domain 1"/>
    <property type="match status" value="1"/>
</dbReference>
<comment type="similarity">
    <text evidence="4">Belongs to the class-I pyridoxal-phosphate-dependent aminotransferase family.</text>
</comment>
<dbReference type="Pfam" id="PF00155">
    <property type="entry name" value="Aminotran_1_2"/>
    <property type="match status" value="1"/>
</dbReference>
<proteinExistence type="inferred from homology"/>
<organism evidence="7 8">
    <name type="scientific">Ruicaihuangia caeni</name>
    <dbReference type="NCBI Taxonomy" id="3042517"/>
    <lineage>
        <taxon>Bacteria</taxon>
        <taxon>Bacillati</taxon>
        <taxon>Actinomycetota</taxon>
        <taxon>Actinomycetes</taxon>
        <taxon>Micrococcales</taxon>
        <taxon>Microbacteriaceae</taxon>
        <taxon>Ruicaihuangia</taxon>
    </lineage>
</organism>
<name>A0AAW6TCB5_9MICO</name>
<reference evidence="7 8" key="1">
    <citation type="submission" date="2023-04" db="EMBL/GenBank/DDBJ databases">
        <title>Klugiella caeni sp. nov. isolated from the sludge of biochemical tank.</title>
        <authorList>
            <person name="Geng K."/>
        </authorList>
    </citation>
    <scope>NUCLEOTIDE SEQUENCE [LARGE SCALE GENOMIC DNA]</scope>
    <source>
        <strain evidence="7 8">YN-L-19</strain>
    </source>
</reference>
<dbReference type="PROSITE" id="PS00105">
    <property type="entry name" value="AA_TRANSFER_CLASS_1"/>
    <property type="match status" value="1"/>
</dbReference>
<evidence type="ECO:0000256" key="1">
    <source>
        <dbReference type="ARBA" id="ARBA00001933"/>
    </source>
</evidence>
<evidence type="ECO:0000259" key="6">
    <source>
        <dbReference type="Pfam" id="PF00155"/>
    </source>
</evidence>
<dbReference type="PANTHER" id="PTHR42832">
    <property type="entry name" value="AMINO ACID AMINOTRANSFERASE"/>
    <property type="match status" value="1"/>
</dbReference>
<dbReference type="Gene3D" id="3.40.640.10">
    <property type="entry name" value="Type I PLP-dependent aspartate aminotransferase-like (Major domain)"/>
    <property type="match status" value="1"/>
</dbReference>
<accession>A0AAW6TCB5</accession>
<evidence type="ECO:0000256" key="4">
    <source>
        <dbReference type="RuleBase" id="RU000481"/>
    </source>
</evidence>
<dbReference type="InterPro" id="IPR015421">
    <property type="entry name" value="PyrdxlP-dep_Trfase_major"/>
</dbReference>
<dbReference type="InterPro" id="IPR019880">
    <property type="entry name" value="OxyQ"/>
</dbReference>
<dbReference type="RefSeq" id="WP_281489445.1">
    <property type="nucleotide sequence ID" value="NZ_JASATX010000006.1"/>
</dbReference>
<keyword evidence="2 4" id="KW-0032">Aminotransferase</keyword>
<comment type="cofactor">
    <cofactor evidence="1 4">
        <name>pyridoxal 5'-phosphate</name>
        <dbReference type="ChEBI" id="CHEBI:597326"/>
    </cofactor>
</comment>
<evidence type="ECO:0000313" key="7">
    <source>
        <dbReference type="EMBL" id="MDI2099655.1"/>
    </source>
</evidence>
<dbReference type="InterPro" id="IPR015422">
    <property type="entry name" value="PyrdxlP-dep_Trfase_small"/>
</dbReference>
<gene>
    <name evidence="7" type="primary">dapC</name>
    <name evidence="7" type="ORF">QF206_11835</name>
</gene>
<sequence length="394" mass="42142">MRSLDLPDFPWDRIEPIKQRAARHEDGLIDLSVGSPVDETPAVIREALREATDAHAYPATAGSEELRQAIIDWFARRRGVTGLEHRNVLPTIGSKEFIATAPLMLGARPGDAVVVPVTAYPTYEIGARLAGAETVRSDDPAEWPANTRVVWVNSPGNPDGRVLGIGQLRAAVLRARELGAVIISDECYAELNWQGADAADRPASDGDGDGDSAPTPSILDPRVLGGSRLDTLAVYSLSKQSNLAGYRAGLVAGCGRRIAQLLEARKHAGLMPPAPVQHAMAVALGDDAHVAKQRERYRARRELLKPALEAAGFRIDHSAAGLYLWATEGRPAIETLDRLAGIGILAAPGTFYGDPESQHVRFALTASDDRMALAAERLARFPSGEAIRSSAAAI</sequence>
<feature type="domain" description="Aminotransferase class I/classII large" evidence="6">
    <location>
        <begin position="28"/>
        <end position="378"/>
    </location>
</feature>
<dbReference type="NCBIfam" id="TIGR03539">
    <property type="entry name" value="DapC_actino"/>
    <property type="match status" value="1"/>
</dbReference>